<evidence type="ECO:0000256" key="1">
    <source>
        <dbReference type="SAM" id="MobiDB-lite"/>
    </source>
</evidence>
<keyword evidence="2" id="KW-1133">Transmembrane helix</keyword>
<organism evidence="3 4">
    <name type="scientific">Porphyromonas somerae</name>
    <dbReference type="NCBI Taxonomy" id="322095"/>
    <lineage>
        <taxon>Bacteria</taxon>
        <taxon>Pseudomonadati</taxon>
        <taxon>Bacteroidota</taxon>
        <taxon>Bacteroidia</taxon>
        <taxon>Bacteroidales</taxon>
        <taxon>Porphyromonadaceae</taxon>
        <taxon>Porphyromonas</taxon>
    </lineage>
</organism>
<keyword evidence="2" id="KW-0812">Transmembrane</keyword>
<proteinExistence type="predicted"/>
<dbReference type="PATRIC" id="fig|322095.3.peg.1295"/>
<dbReference type="EMBL" id="LSDK01000088">
    <property type="protein sequence ID" value="KXB75619.1"/>
    <property type="molecule type" value="Genomic_DNA"/>
</dbReference>
<dbReference type="AlphaFoldDB" id="A0A134B6Q3"/>
<evidence type="ECO:0000313" key="3">
    <source>
        <dbReference type="EMBL" id="KXB75619.1"/>
    </source>
</evidence>
<dbReference type="Proteomes" id="UP000070224">
    <property type="component" value="Unassembled WGS sequence"/>
</dbReference>
<reference evidence="4" key="1">
    <citation type="submission" date="2016-01" db="EMBL/GenBank/DDBJ databases">
        <authorList>
            <person name="Mitreva M."/>
            <person name="Pepin K.H."/>
            <person name="Mihindukulasuriya K.A."/>
            <person name="Fulton R."/>
            <person name="Fronick C."/>
            <person name="O'Laughlin M."/>
            <person name="Miner T."/>
            <person name="Herter B."/>
            <person name="Rosa B.A."/>
            <person name="Cordes M."/>
            <person name="Tomlinson C."/>
            <person name="Wollam A."/>
            <person name="Palsikar V.B."/>
            <person name="Mardis E.R."/>
            <person name="Wilson R.K."/>
        </authorList>
    </citation>
    <scope>NUCLEOTIDE SEQUENCE [LARGE SCALE GENOMIC DNA]</scope>
    <source>
        <strain evidence="4">KA00683</strain>
    </source>
</reference>
<protein>
    <submittedName>
        <fullName evidence="3">Uncharacterized protein</fullName>
    </submittedName>
</protein>
<name>A0A134B6Q3_9PORP</name>
<feature type="transmembrane region" description="Helical" evidence="2">
    <location>
        <begin position="17"/>
        <end position="39"/>
    </location>
</feature>
<accession>A0A134B6Q3</accession>
<gene>
    <name evidence="3" type="ORF">HMPREF3185_01309</name>
</gene>
<keyword evidence="2" id="KW-0472">Membrane</keyword>
<evidence type="ECO:0000313" key="4">
    <source>
        <dbReference type="Proteomes" id="UP000070224"/>
    </source>
</evidence>
<sequence length="399" mass="44417">MECKLHHPIVVYTPTYLILYLCMTKKIFLFSMLLALGFATSCKEDMPQPTPEPTPPVSAAERMPSVSKPSDYRIATRMVVEPIKEKKAEMLSKLKIEDFAWCGNKDAIKLEDLLPFVTFKASDLDGESYTLTAEDLKLLELVDMKYEGHGSYNDYIAFKVRYNHISGTSVLRIPVSRRGYFMQKFEVNKDFAPQYYLGGIAHLFPASAGEILKGYDRKKYAVVLTDARADHLNNELSFRGLVHLVGTGMEDPVVVLDFEAKGFKPLSALQGQLTFVTSGELNERMRDRLKKIQKSKTITDAVVLQLVQNNPNSWIKLASPGIQNTYGGELQWDGDNLRGVLSGGHDTRDIYLEDARFAINSARYDKAAGTVTLGVELIAANGVAVSGVTTTLVVRSVNL</sequence>
<comment type="caution">
    <text evidence="3">The sequence shown here is derived from an EMBL/GenBank/DDBJ whole genome shotgun (WGS) entry which is preliminary data.</text>
</comment>
<evidence type="ECO:0000256" key="2">
    <source>
        <dbReference type="SAM" id="Phobius"/>
    </source>
</evidence>
<keyword evidence="4" id="KW-1185">Reference proteome</keyword>
<feature type="region of interest" description="Disordered" evidence="1">
    <location>
        <begin position="44"/>
        <end position="64"/>
    </location>
</feature>